<proteinExistence type="predicted"/>
<dbReference type="PANTHER" id="PTHR34202">
    <property type="entry name" value="UPF0548 PROTEIN"/>
    <property type="match status" value="1"/>
</dbReference>
<feature type="domain" description="DUF1990" evidence="1">
    <location>
        <begin position="15"/>
        <end position="97"/>
    </location>
</feature>
<organism evidence="2 3">
    <name type="scientific">Corynebacterium felinum</name>
    <dbReference type="NCBI Taxonomy" id="131318"/>
    <lineage>
        <taxon>Bacteria</taxon>
        <taxon>Bacillati</taxon>
        <taxon>Actinomycetota</taxon>
        <taxon>Actinomycetes</taxon>
        <taxon>Mycobacteriales</taxon>
        <taxon>Corynebacteriaceae</taxon>
        <taxon>Corynebacterium</taxon>
    </lineage>
</organism>
<evidence type="ECO:0000313" key="2">
    <source>
        <dbReference type="EMBL" id="MDR7355701.1"/>
    </source>
</evidence>
<gene>
    <name evidence="2" type="ORF">J2S37_002239</name>
</gene>
<protein>
    <submittedName>
        <fullName evidence="2">Uncharacterized protein (UPF0548 family)</fullName>
    </submittedName>
</protein>
<dbReference type="PANTHER" id="PTHR34202:SF1">
    <property type="entry name" value="UPF0548 PROTEIN"/>
    <property type="match status" value="1"/>
</dbReference>
<sequence>MKVTAHEGWVELKCGPTTNECDILLIDAQPAHTIMVYGTRARHLASGEEAFIISIDSHDTVTGRCVAFSQPNHWITTLGAPAARWAQRRITQRYLAAMARQ</sequence>
<dbReference type="Proteomes" id="UP001183619">
    <property type="component" value="Unassembled WGS sequence"/>
</dbReference>
<name>A0ABU2BBF9_9CORY</name>
<reference evidence="2 3" key="1">
    <citation type="submission" date="2023-07" db="EMBL/GenBank/DDBJ databases">
        <title>Sequencing the genomes of 1000 actinobacteria strains.</title>
        <authorList>
            <person name="Klenk H.-P."/>
        </authorList>
    </citation>
    <scope>NUCLEOTIDE SEQUENCE [LARGE SCALE GENOMIC DNA]</scope>
    <source>
        <strain evidence="2 3">DSM 44508</strain>
    </source>
</reference>
<dbReference type="Pfam" id="PF09348">
    <property type="entry name" value="DUF1990"/>
    <property type="match status" value="1"/>
</dbReference>
<keyword evidence="3" id="KW-1185">Reference proteome</keyword>
<accession>A0ABU2BBF9</accession>
<dbReference type="EMBL" id="JAVDYF010000001">
    <property type="protein sequence ID" value="MDR7355701.1"/>
    <property type="molecule type" value="Genomic_DNA"/>
</dbReference>
<comment type="caution">
    <text evidence="2">The sequence shown here is derived from an EMBL/GenBank/DDBJ whole genome shotgun (WGS) entry which is preliminary data.</text>
</comment>
<evidence type="ECO:0000313" key="3">
    <source>
        <dbReference type="Proteomes" id="UP001183619"/>
    </source>
</evidence>
<evidence type="ECO:0000259" key="1">
    <source>
        <dbReference type="Pfam" id="PF09348"/>
    </source>
</evidence>
<dbReference type="InterPro" id="IPR018960">
    <property type="entry name" value="DUF1990"/>
</dbReference>